<dbReference type="PANTHER" id="PTHR47074:SF48">
    <property type="entry name" value="POLYNUCLEOTIDYL TRANSFERASE, RIBONUCLEASE H-LIKE SUPERFAMILY PROTEIN"/>
    <property type="match status" value="1"/>
</dbReference>
<accession>A0A834D9J2</accession>
<proteinExistence type="predicted"/>
<protein>
    <recommendedName>
        <fullName evidence="1">RNase H type-1 domain-containing protein</fullName>
    </recommendedName>
</protein>
<dbReference type="GO" id="GO:0004523">
    <property type="term" value="F:RNA-DNA hybrid ribonuclease activity"/>
    <property type="evidence" value="ECO:0007669"/>
    <property type="project" value="InterPro"/>
</dbReference>
<dbReference type="InterPro" id="IPR052929">
    <property type="entry name" value="RNase_H-like_EbsB-rel"/>
</dbReference>
<dbReference type="Gene3D" id="3.30.420.10">
    <property type="entry name" value="Ribonuclease H-like superfamily/Ribonuclease H"/>
    <property type="match status" value="1"/>
</dbReference>
<dbReference type="EMBL" id="LIHL02000001">
    <property type="protein sequence ID" value="KAF5479481.1"/>
    <property type="molecule type" value="Genomic_DNA"/>
</dbReference>
<reference evidence="2" key="2">
    <citation type="submission" date="2020-03" db="EMBL/GenBank/DDBJ databases">
        <title>Walnut 2.0.</title>
        <authorList>
            <person name="Marrano A."/>
            <person name="Britton M."/>
            <person name="Zimin A.V."/>
            <person name="Zaini P.A."/>
            <person name="Workman R."/>
            <person name="Puiu D."/>
            <person name="Bianco L."/>
            <person name="Allen B.J."/>
            <person name="Troggio M."/>
            <person name="Leslie C.A."/>
            <person name="Timp W."/>
            <person name="Dendekar A."/>
            <person name="Salzberg S.L."/>
            <person name="Neale D.B."/>
        </authorList>
    </citation>
    <scope>NUCLEOTIDE SEQUENCE</scope>
    <source>
        <tissue evidence="2">Leaves</tissue>
    </source>
</reference>
<reference evidence="2" key="1">
    <citation type="submission" date="2015-10" db="EMBL/GenBank/DDBJ databases">
        <authorList>
            <person name="Martinez-Garcia P.J."/>
            <person name="Crepeau M.W."/>
            <person name="Puiu D."/>
            <person name="Gonzalez-Ibeas D."/>
            <person name="Whalen J."/>
            <person name="Stevens K."/>
            <person name="Paul R."/>
            <person name="Butterfield T."/>
            <person name="Britton M."/>
            <person name="Reagan R."/>
            <person name="Chakraborty S."/>
            <person name="Walawage S.L."/>
            <person name="Vasquez-Gross H.A."/>
            <person name="Cardeno C."/>
            <person name="Famula R."/>
            <person name="Pratt K."/>
            <person name="Kuruganti S."/>
            <person name="Aradhya M.K."/>
            <person name="Leslie C.A."/>
            <person name="Dandekar A.M."/>
            <person name="Salzberg S.L."/>
            <person name="Wegrzyn J.L."/>
            <person name="Langley C.H."/>
            <person name="Neale D.B."/>
        </authorList>
    </citation>
    <scope>NUCLEOTIDE SEQUENCE</scope>
    <source>
        <tissue evidence="2">Leaves</tissue>
    </source>
</reference>
<dbReference type="Gramene" id="Jr01_03250_p1">
    <property type="protein sequence ID" value="cds.Jr01_03250_p1"/>
    <property type="gene ID" value="Jr01_03250"/>
</dbReference>
<dbReference type="InterPro" id="IPR036397">
    <property type="entry name" value="RNaseH_sf"/>
</dbReference>
<dbReference type="PANTHER" id="PTHR47074">
    <property type="entry name" value="BNAC02G40300D PROTEIN"/>
    <property type="match status" value="1"/>
</dbReference>
<evidence type="ECO:0000313" key="2">
    <source>
        <dbReference type="EMBL" id="KAF5479481.1"/>
    </source>
</evidence>
<comment type="caution">
    <text evidence="2">The sequence shown here is derived from an EMBL/GenBank/DDBJ whole genome shotgun (WGS) entry which is preliminary data.</text>
</comment>
<feature type="domain" description="RNase H type-1" evidence="1">
    <location>
        <begin position="139"/>
        <end position="237"/>
    </location>
</feature>
<dbReference type="Pfam" id="PF13456">
    <property type="entry name" value="RVT_3"/>
    <property type="match status" value="1"/>
</dbReference>
<gene>
    <name evidence="2" type="ORF">F2P56_000299</name>
</gene>
<dbReference type="CDD" id="cd06222">
    <property type="entry name" value="RNase_H_like"/>
    <property type="match status" value="1"/>
</dbReference>
<name>A0A834D9J2_JUGRE</name>
<dbReference type="InterPro" id="IPR044730">
    <property type="entry name" value="RNase_H-like_dom_plant"/>
</dbReference>
<sequence>MWKVLDDLLPTRVNLVKKQILKYSLYPICNLEEETVLHVLWECPPAGDEWGNGDSPVKKWSGRLWTRRNHFIFKNQFIRPSLVLKLAASDIDLFKVVSTDASGREENGAGSHDSTFVASYTTGAGRVWKAPAPGWMKVNLDAGFDKIQQHMGLGIVIRDCLGDVQMVLSAPRSCVPFAYLDECYALLRAVTLCHELGFEPVKYESDAKMVVEAINADNSDFLWLGQIIEDIRHIMAWHPTWKLSLREETKLLMLLQNLLCLWLMSQFGWRRDKMLSFLVLLLINLGVMK</sequence>
<dbReference type="InterPro" id="IPR002156">
    <property type="entry name" value="RNaseH_domain"/>
</dbReference>
<dbReference type="Proteomes" id="UP000619265">
    <property type="component" value="Unassembled WGS sequence"/>
</dbReference>
<organism evidence="2 3">
    <name type="scientific">Juglans regia</name>
    <name type="common">English walnut</name>
    <dbReference type="NCBI Taxonomy" id="51240"/>
    <lineage>
        <taxon>Eukaryota</taxon>
        <taxon>Viridiplantae</taxon>
        <taxon>Streptophyta</taxon>
        <taxon>Embryophyta</taxon>
        <taxon>Tracheophyta</taxon>
        <taxon>Spermatophyta</taxon>
        <taxon>Magnoliopsida</taxon>
        <taxon>eudicotyledons</taxon>
        <taxon>Gunneridae</taxon>
        <taxon>Pentapetalae</taxon>
        <taxon>rosids</taxon>
        <taxon>fabids</taxon>
        <taxon>Fagales</taxon>
        <taxon>Juglandaceae</taxon>
        <taxon>Juglans</taxon>
    </lineage>
</organism>
<evidence type="ECO:0000313" key="3">
    <source>
        <dbReference type="Proteomes" id="UP000619265"/>
    </source>
</evidence>
<dbReference type="GO" id="GO:0003676">
    <property type="term" value="F:nucleic acid binding"/>
    <property type="evidence" value="ECO:0007669"/>
    <property type="project" value="InterPro"/>
</dbReference>
<evidence type="ECO:0000259" key="1">
    <source>
        <dbReference type="Pfam" id="PF13456"/>
    </source>
</evidence>
<dbReference type="AlphaFoldDB" id="A0A834D9J2"/>